<name>A0A0K0CZG2_ANGCA</name>
<dbReference type="Proteomes" id="UP000035642">
    <property type="component" value="Unassembled WGS sequence"/>
</dbReference>
<reference evidence="2" key="2">
    <citation type="submission" date="2017-02" db="UniProtKB">
        <authorList>
            <consortium name="WormBaseParasite"/>
        </authorList>
    </citation>
    <scope>IDENTIFICATION</scope>
</reference>
<evidence type="ECO:0000313" key="2">
    <source>
        <dbReference type="WBParaSite" id="ACAC_0000311101-mRNA-1"/>
    </source>
</evidence>
<protein>
    <submittedName>
        <fullName evidence="2">ULP_PROTEASE domain-containing protein</fullName>
    </submittedName>
</protein>
<keyword evidence="1" id="KW-1185">Reference proteome</keyword>
<evidence type="ECO:0000313" key="1">
    <source>
        <dbReference type="Proteomes" id="UP000035642"/>
    </source>
</evidence>
<reference evidence="1" key="1">
    <citation type="submission" date="2012-09" db="EMBL/GenBank/DDBJ databases">
        <authorList>
            <person name="Martin A.A."/>
        </authorList>
    </citation>
    <scope>NUCLEOTIDE SEQUENCE</scope>
</reference>
<proteinExistence type="predicted"/>
<sequence>MPKLLLEDSQALNLKSFGIVEKLAAVVKKCYQLYRDEAPFRHETDWLAAGLFIFYNDIIGGNRRCLGPCGVTSRPVFTAIFGIVVPTELALA</sequence>
<accession>A0A0K0CZG2</accession>
<dbReference type="AlphaFoldDB" id="A0A0K0CZG2"/>
<organism evidence="1 2">
    <name type="scientific">Angiostrongylus cantonensis</name>
    <name type="common">Rat lungworm</name>
    <dbReference type="NCBI Taxonomy" id="6313"/>
    <lineage>
        <taxon>Eukaryota</taxon>
        <taxon>Metazoa</taxon>
        <taxon>Ecdysozoa</taxon>
        <taxon>Nematoda</taxon>
        <taxon>Chromadorea</taxon>
        <taxon>Rhabditida</taxon>
        <taxon>Rhabditina</taxon>
        <taxon>Rhabditomorpha</taxon>
        <taxon>Strongyloidea</taxon>
        <taxon>Metastrongylidae</taxon>
        <taxon>Angiostrongylus</taxon>
    </lineage>
</organism>
<dbReference type="WBParaSite" id="ACAC_0000311101-mRNA-1">
    <property type="protein sequence ID" value="ACAC_0000311101-mRNA-1"/>
    <property type="gene ID" value="ACAC_0000311101"/>
</dbReference>